<name>A0AAN5D0S3_9BILA</name>
<keyword evidence="2" id="KW-1185">Reference proteome</keyword>
<organism evidence="1 2">
    <name type="scientific">Pristionchus mayeri</name>
    <dbReference type="NCBI Taxonomy" id="1317129"/>
    <lineage>
        <taxon>Eukaryota</taxon>
        <taxon>Metazoa</taxon>
        <taxon>Ecdysozoa</taxon>
        <taxon>Nematoda</taxon>
        <taxon>Chromadorea</taxon>
        <taxon>Rhabditida</taxon>
        <taxon>Rhabditina</taxon>
        <taxon>Diplogasteromorpha</taxon>
        <taxon>Diplogasteroidea</taxon>
        <taxon>Neodiplogasteridae</taxon>
        <taxon>Pristionchus</taxon>
    </lineage>
</organism>
<feature type="non-terminal residue" evidence="1">
    <location>
        <position position="61"/>
    </location>
</feature>
<accession>A0AAN5D0S3</accession>
<dbReference type="Proteomes" id="UP001328107">
    <property type="component" value="Unassembled WGS sequence"/>
</dbReference>
<evidence type="ECO:0000313" key="1">
    <source>
        <dbReference type="EMBL" id="GMR54711.1"/>
    </source>
</evidence>
<comment type="caution">
    <text evidence="1">The sequence shown here is derived from an EMBL/GenBank/DDBJ whole genome shotgun (WGS) entry which is preliminary data.</text>
</comment>
<protein>
    <submittedName>
        <fullName evidence="1">Uncharacterized protein</fullName>
    </submittedName>
</protein>
<sequence>MTILIPRSRNDKKARDSWKIVAQDFDGVILISEQSKRYARPDLKTYCGFKFEQYMSADIPG</sequence>
<reference evidence="2" key="1">
    <citation type="submission" date="2022-10" db="EMBL/GenBank/DDBJ databases">
        <title>Genome assembly of Pristionchus species.</title>
        <authorList>
            <person name="Yoshida K."/>
            <person name="Sommer R.J."/>
        </authorList>
    </citation>
    <scope>NUCLEOTIDE SEQUENCE [LARGE SCALE GENOMIC DNA]</scope>
    <source>
        <strain evidence="2">RS5460</strain>
    </source>
</reference>
<dbReference type="EMBL" id="BTRK01000005">
    <property type="protein sequence ID" value="GMR54711.1"/>
    <property type="molecule type" value="Genomic_DNA"/>
</dbReference>
<evidence type="ECO:0000313" key="2">
    <source>
        <dbReference type="Proteomes" id="UP001328107"/>
    </source>
</evidence>
<gene>
    <name evidence="1" type="ORF">PMAYCL1PPCAC_24906</name>
</gene>
<proteinExistence type="predicted"/>
<dbReference type="AlphaFoldDB" id="A0AAN5D0S3"/>